<sequence length="471" mass="52988">MIETVDNRDELIKYCFDILWKATEGKINSVTFNENPLFTVTFNLVDGTFKTLNLDAPKVVLITRENFIKILRVIEQNEKEVAIDDDEEPSNSSTEIAIQESAQNSSFDVEADSTFLSINNQNSNDSGDPISIPSSPKGKKESIQHADSLLDEYSNSDEENDERKFDAALTLLHEARHSSLQSINEALDQSLVTNNVQENTSNIVNELTVEDKRDEMVDIQMSQQYNINEKERMEYSPSESSDADLDASGGLQSSNKMVNLSQTSNDPEFGKEIEYKHANTNQDPDVGEANVSEIAERNKNEMLAISSIIDNQQKLSTSLSNINEQNQSDKLMDFQEFFVDKSKEPRTSNDSINILAEDNDTQPDSDLDDEIDEQRSLFRKRKFKITQNFKSSLETQGDINTTTEHNEQANNKSSDLGSTSASETSDLASEASDFLDSISEVNSLNESPKKKEKRAIVEAKESNIHEKNERK</sequence>
<keyword evidence="2" id="KW-1185">Reference proteome</keyword>
<name>A0ACA9KUQ2_9GLOM</name>
<comment type="caution">
    <text evidence="1">The sequence shown here is derived from an EMBL/GenBank/DDBJ whole genome shotgun (WGS) entry which is preliminary data.</text>
</comment>
<proteinExistence type="predicted"/>
<accession>A0ACA9KUQ2</accession>
<gene>
    <name evidence="1" type="ORF">SPELUC_LOCUS2567</name>
</gene>
<protein>
    <submittedName>
        <fullName evidence="1">3552_t:CDS:1</fullName>
    </submittedName>
</protein>
<evidence type="ECO:0000313" key="1">
    <source>
        <dbReference type="EMBL" id="CAG8491262.1"/>
    </source>
</evidence>
<evidence type="ECO:0000313" key="2">
    <source>
        <dbReference type="Proteomes" id="UP000789366"/>
    </source>
</evidence>
<organism evidence="1 2">
    <name type="scientific">Cetraspora pellucida</name>
    <dbReference type="NCBI Taxonomy" id="1433469"/>
    <lineage>
        <taxon>Eukaryota</taxon>
        <taxon>Fungi</taxon>
        <taxon>Fungi incertae sedis</taxon>
        <taxon>Mucoromycota</taxon>
        <taxon>Glomeromycotina</taxon>
        <taxon>Glomeromycetes</taxon>
        <taxon>Diversisporales</taxon>
        <taxon>Gigasporaceae</taxon>
        <taxon>Cetraspora</taxon>
    </lineage>
</organism>
<dbReference type="Proteomes" id="UP000789366">
    <property type="component" value="Unassembled WGS sequence"/>
</dbReference>
<feature type="non-terminal residue" evidence="1">
    <location>
        <position position="471"/>
    </location>
</feature>
<reference evidence="1" key="1">
    <citation type="submission" date="2021-06" db="EMBL/GenBank/DDBJ databases">
        <authorList>
            <person name="Kallberg Y."/>
            <person name="Tangrot J."/>
            <person name="Rosling A."/>
        </authorList>
    </citation>
    <scope>NUCLEOTIDE SEQUENCE</scope>
    <source>
        <strain evidence="1">28 12/20/2015</strain>
    </source>
</reference>
<dbReference type="EMBL" id="CAJVPW010001749">
    <property type="protein sequence ID" value="CAG8491262.1"/>
    <property type="molecule type" value="Genomic_DNA"/>
</dbReference>